<dbReference type="GO" id="GO:0003724">
    <property type="term" value="F:RNA helicase activity"/>
    <property type="evidence" value="ECO:0007669"/>
    <property type="project" value="InterPro"/>
</dbReference>
<feature type="domain" description="DEAD-box RNA helicase Q" evidence="10">
    <location>
        <begin position="2"/>
        <end position="30"/>
    </location>
</feature>
<dbReference type="GO" id="GO:0005524">
    <property type="term" value="F:ATP binding"/>
    <property type="evidence" value="ECO:0007669"/>
    <property type="project" value="UniProtKB-KW"/>
</dbReference>
<dbReference type="InterPro" id="IPR001650">
    <property type="entry name" value="Helicase_C-like"/>
</dbReference>
<dbReference type="InterPro" id="IPR050079">
    <property type="entry name" value="DEAD_box_RNA_helicase"/>
</dbReference>
<dbReference type="GO" id="GO:0003676">
    <property type="term" value="F:nucleic acid binding"/>
    <property type="evidence" value="ECO:0007669"/>
    <property type="project" value="InterPro"/>
</dbReference>
<dbReference type="GO" id="GO:0016787">
    <property type="term" value="F:hydrolase activity"/>
    <property type="evidence" value="ECO:0007669"/>
    <property type="project" value="UniProtKB-KW"/>
</dbReference>
<gene>
    <name evidence="11" type="ORF">OQ273_15850</name>
</gene>
<evidence type="ECO:0000259" key="8">
    <source>
        <dbReference type="PROSITE" id="PS51192"/>
    </source>
</evidence>
<dbReference type="InterPro" id="IPR011545">
    <property type="entry name" value="DEAD/DEAH_box_helicase_dom"/>
</dbReference>
<dbReference type="Proteomes" id="UP001151234">
    <property type="component" value="Unassembled WGS sequence"/>
</dbReference>
<comment type="caution">
    <text evidence="11">The sequence shown here is derived from an EMBL/GenBank/DDBJ whole genome shotgun (WGS) entry which is preliminary data.</text>
</comment>
<dbReference type="PROSITE" id="PS51194">
    <property type="entry name" value="HELICASE_CTER"/>
    <property type="match status" value="1"/>
</dbReference>
<accession>A0A9X3UK28</accession>
<keyword evidence="12" id="KW-1185">Reference proteome</keyword>
<evidence type="ECO:0000256" key="4">
    <source>
        <dbReference type="ARBA" id="ARBA00022840"/>
    </source>
</evidence>
<evidence type="ECO:0000313" key="11">
    <source>
        <dbReference type="EMBL" id="MDA5400055.1"/>
    </source>
</evidence>
<dbReference type="InterPro" id="IPR014001">
    <property type="entry name" value="Helicase_ATP-bd"/>
</dbReference>
<keyword evidence="2" id="KW-0378">Hydrolase</keyword>
<dbReference type="GO" id="GO:0005829">
    <property type="term" value="C:cytosol"/>
    <property type="evidence" value="ECO:0007669"/>
    <property type="project" value="TreeGrafter"/>
</dbReference>
<dbReference type="SMART" id="SM00490">
    <property type="entry name" value="HELICc"/>
    <property type="match status" value="1"/>
</dbReference>
<keyword evidence="1" id="KW-0547">Nucleotide-binding</keyword>
<dbReference type="InterPro" id="IPR027417">
    <property type="entry name" value="P-loop_NTPase"/>
</dbReference>
<dbReference type="CDD" id="cd18787">
    <property type="entry name" value="SF2_C_DEAD"/>
    <property type="match status" value="1"/>
</dbReference>
<evidence type="ECO:0000313" key="12">
    <source>
        <dbReference type="Proteomes" id="UP001151234"/>
    </source>
</evidence>
<dbReference type="PANTHER" id="PTHR47959">
    <property type="entry name" value="ATP-DEPENDENT RNA HELICASE RHLE-RELATED"/>
    <property type="match status" value="1"/>
</dbReference>
<protein>
    <submittedName>
        <fullName evidence="11">DEAD/DEAH box helicase</fullName>
    </submittedName>
</protein>
<dbReference type="InterPro" id="IPR044742">
    <property type="entry name" value="DEAD/DEAH_RhlB"/>
</dbReference>
<dbReference type="CDD" id="cd00268">
    <property type="entry name" value="DEADc"/>
    <property type="match status" value="1"/>
</dbReference>
<dbReference type="Gene3D" id="3.40.50.300">
    <property type="entry name" value="P-loop containing nucleotide triphosphate hydrolases"/>
    <property type="match status" value="2"/>
</dbReference>
<dbReference type="AlphaFoldDB" id="A0A9X3UK28"/>
<evidence type="ECO:0000259" key="9">
    <source>
        <dbReference type="PROSITE" id="PS51194"/>
    </source>
</evidence>
<dbReference type="EMBL" id="JAPJZI010000001">
    <property type="protein sequence ID" value="MDA5400055.1"/>
    <property type="molecule type" value="Genomic_DNA"/>
</dbReference>
<dbReference type="PANTHER" id="PTHR47959:SF13">
    <property type="entry name" value="ATP-DEPENDENT RNA HELICASE RHLE"/>
    <property type="match status" value="1"/>
</dbReference>
<dbReference type="Pfam" id="PF00271">
    <property type="entry name" value="Helicase_C"/>
    <property type="match status" value="1"/>
</dbReference>
<dbReference type="Pfam" id="PF00270">
    <property type="entry name" value="DEAD"/>
    <property type="match status" value="1"/>
</dbReference>
<feature type="short sequence motif" description="Q motif" evidence="6">
    <location>
        <begin position="2"/>
        <end position="30"/>
    </location>
</feature>
<feature type="compositionally biased region" description="Basic residues" evidence="7">
    <location>
        <begin position="405"/>
        <end position="419"/>
    </location>
</feature>
<feature type="domain" description="Helicase ATP-binding" evidence="8">
    <location>
        <begin position="33"/>
        <end position="208"/>
    </location>
</feature>
<dbReference type="SMART" id="SM00487">
    <property type="entry name" value="DEXDc"/>
    <property type="match status" value="1"/>
</dbReference>
<feature type="region of interest" description="Disordered" evidence="7">
    <location>
        <begin position="367"/>
        <end position="452"/>
    </location>
</feature>
<dbReference type="PROSITE" id="PS51192">
    <property type="entry name" value="HELICASE_ATP_BIND_1"/>
    <property type="match status" value="1"/>
</dbReference>
<keyword evidence="3 11" id="KW-0347">Helicase</keyword>
<dbReference type="SUPFAM" id="SSF52540">
    <property type="entry name" value="P-loop containing nucleoside triphosphate hydrolases"/>
    <property type="match status" value="1"/>
</dbReference>
<name>A0A9X3UK28_9HYPH</name>
<comment type="similarity">
    <text evidence="5">Belongs to the DEAD box helicase family.</text>
</comment>
<evidence type="ECO:0000256" key="6">
    <source>
        <dbReference type="PROSITE-ProRule" id="PRU00552"/>
    </source>
</evidence>
<evidence type="ECO:0000256" key="1">
    <source>
        <dbReference type="ARBA" id="ARBA00022741"/>
    </source>
</evidence>
<evidence type="ECO:0000259" key="10">
    <source>
        <dbReference type="PROSITE" id="PS51195"/>
    </source>
</evidence>
<evidence type="ECO:0000256" key="2">
    <source>
        <dbReference type="ARBA" id="ARBA00022801"/>
    </source>
</evidence>
<keyword evidence="4" id="KW-0067">ATP-binding</keyword>
<feature type="compositionally biased region" description="Low complexity" evidence="7">
    <location>
        <begin position="423"/>
        <end position="435"/>
    </location>
</feature>
<evidence type="ECO:0000256" key="5">
    <source>
        <dbReference type="ARBA" id="ARBA00038437"/>
    </source>
</evidence>
<proteinExistence type="inferred from homology"/>
<organism evidence="11 12">
    <name type="scientific">Hoeflea prorocentri</name>
    <dbReference type="NCBI Taxonomy" id="1922333"/>
    <lineage>
        <taxon>Bacteria</taxon>
        <taxon>Pseudomonadati</taxon>
        <taxon>Pseudomonadota</taxon>
        <taxon>Alphaproteobacteria</taxon>
        <taxon>Hyphomicrobiales</taxon>
        <taxon>Rhizobiaceae</taxon>
        <taxon>Hoeflea</taxon>
    </lineage>
</organism>
<feature type="domain" description="Helicase C-terminal" evidence="9">
    <location>
        <begin position="235"/>
        <end position="381"/>
    </location>
</feature>
<dbReference type="PROSITE" id="PS51195">
    <property type="entry name" value="Q_MOTIF"/>
    <property type="match status" value="1"/>
</dbReference>
<reference evidence="11" key="1">
    <citation type="submission" date="2022-11" db="EMBL/GenBank/DDBJ databases">
        <title>Draft genome sequence of Hoeflea poritis E7-10 and Hoeflea prorocentri PM5-8, separated from scleractinian coral Porites lutea and marine dinoflagellate.</title>
        <authorList>
            <person name="Zhang G."/>
            <person name="Wei Q."/>
            <person name="Cai L."/>
        </authorList>
    </citation>
    <scope>NUCLEOTIDE SEQUENCE</scope>
    <source>
        <strain evidence="11">PM5-8</strain>
    </source>
</reference>
<evidence type="ECO:0000256" key="7">
    <source>
        <dbReference type="SAM" id="MobiDB-lite"/>
    </source>
</evidence>
<sequence>MKHFEDLGLSESVLRAVAAEGYDTPTPIQAETIPVLLDGNDVLGIAQTGTGKTASFVLPLLNRLEGERGRCPKKTCNSLILAPTRELAAQIAANIRTYSRFMKVSVAVVVGGVKPAPQIRALNAGAQIVVATPGRLLDHMKAGFIRLDQTSSVIIDEADQMLDLGFIPAIRKIVGALPTKRQTVLMSATMPPPVRRLAEDFLTEPTEIAVAAVARPIERIQQSVRHVAKAAKRTVLTQILSEAGVERSVVFTRTKRGADRVNQHLERSGLSTVVIHGDKSQGQRKRALSAFRSGEAAIMVATDIAARGIDIDDITHVVNFDLPNVPEAYVHRIGRTARAGRDGVAITLCDPTERGLLRDIERLIGSPIEQGEGNDTDQDIAGEATRPERRSNRRPNRGSNGAKAGKPRKPKKKMRRRADKSRPPQQGKPGPGSSRLHSRRRTRKSNAPAQAA</sequence>
<dbReference type="InterPro" id="IPR014014">
    <property type="entry name" value="RNA_helicase_DEAD_Q_motif"/>
</dbReference>
<evidence type="ECO:0000256" key="3">
    <source>
        <dbReference type="ARBA" id="ARBA00022806"/>
    </source>
</evidence>
<dbReference type="RefSeq" id="WP_267991465.1">
    <property type="nucleotide sequence ID" value="NZ_JAPJZI010000001.1"/>
</dbReference>